<feature type="signal peptide" evidence="2">
    <location>
        <begin position="1"/>
        <end position="20"/>
    </location>
</feature>
<dbReference type="AlphaFoldDB" id="A0A1H6U6F2"/>
<protein>
    <recommendedName>
        <fullName evidence="5">Lipoprotein</fullName>
    </recommendedName>
</protein>
<proteinExistence type="predicted"/>
<evidence type="ECO:0000256" key="1">
    <source>
        <dbReference type="SAM" id="MobiDB-lite"/>
    </source>
</evidence>
<reference evidence="4" key="1">
    <citation type="submission" date="2016-10" db="EMBL/GenBank/DDBJ databases">
        <authorList>
            <person name="Varghese N."/>
            <person name="Submissions S."/>
        </authorList>
    </citation>
    <scope>NUCLEOTIDE SEQUENCE [LARGE SCALE GENOMIC DNA]</scope>
    <source>
        <strain evidence="4">DSM 7165</strain>
    </source>
</reference>
<keyword evidence="4" id="KW-1185">Reference proteome</keyword>
<feature type="chain" id="PRO_5017225537" description="Lipoprotein" evidence="2">
    <location>
        <begin position="21"/>
        <end position="328"/>
    </location>
</feature>
<feature type="region of interest" description="Disordered" evidence="1">
    <location>
        <begin position="309"/>
        <end position="328"/>
    </location>
</feature>
<evidence type="ECO:0000256" key="2">
    <source>
        <dbReference type="SAM" id="SignalP"/>
    </source>
</evidence>
<organism evidence="3 4">
    <name type="scientific">Allopseudospirillum japonicum</name>
    <dbReference type="NCBI Taxonomy" id="64971"/>
    <lineage>
        <taxon>Bacteria</taxon>
        <taxon>Pseudomonadati</taxon>
        <taxon>Pseudomonadota</taxon>
        <taxon>Gammaproteobacteria</taxon>
        <taxon>Oceanospirillales</taxon>
        <taxon>Oceanospirillaceae</taxon>
        <taxon>Allopseudospirillum</taxon>
    </lineage>
</organism>
<name>A0A1H6U6F2_9GAMM</name>
<dbReference type="RefSeq" id="WP_093311964.1">
    <property type="nucleotide sequence ID" value="NZ_FNYH01000015.1"/>
</dbReference>
<sequence length="328" mass="36798">MNWPALVICAFATSLLSACASKESAPDQSNEHEKLTDAQPISAPSLSFSPVDYRVVDVRFADEVPELAQQGQLDQILRERLPLMINHSGRAYAWKTPFGQAQADANTRLNVSWQQVKIDKEIQAPKTIFHGDGQSSHIEGKCIYNTQVALELHLLEGTALKSQTRLFAENQIERPIGRYCMLEGYERQAMIREAFNQALDQFPALTRQWWPLSGKVARIRTQALEASRLNASADQTAFATWVLLDRGDLHKIKPQTRVRLYAREGDWLDPQCQYAQVSEQIGERTAWARVQSTQACDLAVGMGFHLVQPQSQPAVDTNPAPTKETPET</sequence>
<dbReference type="Proteomes" id="UP000242999">
    <property type="component" value="Unassembled WGS sequence"/>
</dbReference>
<dbReference type="EMBL" id="FNYH01000015">
    <property type="protein sequence ID" value="SEI87871.1"/>
    <property type="molecule type" value="Genomic_DNA"/>
</dbReference>
<gene>
    <name evidence="3" type="ORF">SAMN05421831_1157</name>
</gene>
<accession>A0A1H6U6F2</accession>
<keyword evidence="2" id="KW-0732">Signal</keyword>
<evidence type="ECO:0000313" key="4">
    <source>
        <dbReference type="Proteomes" id="UP000242999"/>
    </source>
</evidence>
<evidence type="ECO:0008006" key="5">
    <source>
        <dbReference type="Google" id="ProtNLM"/>
    </source>
</evidence>
<evidence type="ECO:0000313" key="3">
    <source>
        <dbReference type="EMBL" id="SEI87871.1"/>
    </source>
</evidence>